<dbReference type="AlphaFoldDB" id="I1XF75"/>
<dbReference type="InterPro" id="IPR011662">
    <property type="entry name" value="Secretin/TonB_short_N"/>
</dbReference>
<protein>
    <submittedName>
        <fullName evidence="17">Ferrichrome-iron receptor</fullName>
    </submittedName>
</protein>
<reference evidence="17 18" key="2">
    <citation type="journal article" date="2013" name="Int. J. Syst. Evol. Microbiol.">
        <title>Methylophaga nitratireducenticrescens sp. nov. and Methylophaga frappieri sp. nov., isolated from the biofilm of the methanol-fed denitrification system treating the seawater at the Montreal Biodome.</title>
        <authorList>
            <person name="Villeneuve C."/>
            <person name="Martineau C."/>
            <person name="Mauffrey F."/>
            <person name="Villemur R."/>
        </authorList>
    </citation>
    <scope>NUCLEOTIDE SEQUENCE [LARGE SCALE GENOMIC DNA]</scope>
    <source>
        <strain evidence="17 18">JAM1</strain>
    </source>
</reference>
<dbReference type="EMBL" id="CP003390">
    <property type="protein sequence ID" value="AFI83044.1"/>
    <property type="molecule type" value="Genomic_DNA"/>
</dbReference>
<keyword evidence="8" id="KW-0408">Iron</keyword>
<dbReference type="eggNOG" id="COG4774">
    <property type="taxonomic scope" value="Bacteria"/>
</dbReference>
<reference evidence="17 18" key="1">
    <citation type="journal article" date="2012" name="J. Bacteriol.">
        <title>Complete genome sequences of Methylophaga sp. strain JAM1 and Methylophaga sp. strain JAM7.</title>
        <authorList>
            <person name="Villeneuve C."/>
            <person name="Martineau C."/>
            <person name="Mauffrey F."/>
            <person name="Villemur R."/>
        </authorList>
    </citation>
    <scope>NUCLEOTIDE SEQUENCE [LARGE SCALE GENOMIC DNA]</scope>
    <source>
        <strain evidence="17 18">JAM1</strain>
    </source>
</reference>
<keyword evidence="6 14" id="KW-0812">Transmembrane</keyword>
<dbReference type="PANTHER" id="PTHR32552">
    <property type="entry name" value="FERRICHROME IRON RECEPTOR-RELATED"/>
    <property type="match status" value="1"/>
</dbReference>
<dbReference type="OrthoDB" id="9760494at2"/>
<comment type="subcellular location">
    <subcellularLocation>
        <location evidence="1 14">Cell outer membrane</location>
        <topology evidence="1 14">Multi-pass membrane protein</topology>
    </subcellularLocation>
</comment>
<accession>I1XF75</accession>
<evidence type="ECO:0000256" key="1">
    <source>
        <dbReference type="ARBA" id="ARBA00004571"/>
    </source>
</evidence>
<dbReference type="InterPro" id="IPR010105">
    <property type="entry name" value="TonB_sidphr_rcpt"/>
</dbReference>
<dbReference type="Pfam" id="PF07660">
    <property type="entry name" value="STN"/>
    <property type="match status" value="1"/>
</dbReference>
<evidence type="ECO:0000256" key="9">
    <source>
        <dbReference type="ARBA" id="ARBA00023065"/>
    </source>
</evidence>
<organism evidence="17 18">
    <name type="scientific">Methylophaga nitratireducenticrescens</name>
    <dbReference type="NCBI Taxonomy" id="754476"/>
    <lineage>
        <taxon>Bacteria</taxon>
        <taxon>Pseudomonadati</taxon>
        <taxon>Pseudomonadota</taxon>
        <taxon>Gammaproteobacteria</taxon>
        <taxon>Thiotrichales</taxon>
        <taxon>Piscirickettsiaceae</taxon>
        <taxon>Methylophaga</taxon>
    </lineage>
</organism>
<evidence type="ECO:0000256" key="10">
    <source>
        <dbReference type="ARBA" id="ARBA00023077"/>
    </source>
</evidence>
<dbReference type="HOGENOM" id="CLU_008287_9_0_6"/>
<evidence type="ECO:0000256" key="12">
    <source>
        <dbReference type="ARBA" id="ARBA00023170"/>
    </source>
</evidence>
<dbReference type="NCBIfam" id="TIGR01783">
    <property type="entry name" value="TonB-siderophor"/>
    <property type="match status" value="1"/>
</dbReference>
<evidence type="ECO:0000256" key="5">
    <source>
        <dbReference type="ARBA" id="ARBA00022496"/>
    </source>
</evidence>
<dbReference type="Proteomes" id="UP000009144">
    <property type="component" value="Chromosome"/>
</dbReference>
<keyword evidence="9" id="KW-0406">Ion transport</keyword>
<name>I1XF75_METNJ</name>
<dbReference type="FunFam" id="2.170.130.10:FF:000001">
    <property type="entry name" value="Catecholate siderophore TonB-dependent receptor"/>
    <property type="match status" value="1"/>
</dbReference>
<dbReference type="GO" id="GO:0038023">
    <property type="term" value="F:signaling receptor activity"/>
    <property type="evidence" value="ECO:0007669"/>
    <property type="project" value="InterPro"/>
</dbReference>
<evidence type="ECO:0000256" key="7">
    <source>
        <dbReference type="ARBA" id="ARBA00022729"/>
    </source>
</evidence>
<dbReference type="CDD" id="cd01347">
    <property type="entry name" value="ligand_gated_channel"/>
    <property type="match status" value="1"/>
</dbReference>
<dbReference type="InterPro" id="IPR012910">
    <property type="entry name" value="Plug_dom"/>
</dbReference>
<proteinExistence type="inferred from homology"/>
<keyword evidence="12 17" id="KW-0675">Receptor</keyword>
<dbReference type="RefSeq" id="WP_014705420.1">
    <property type="nucleotide sequence ID" value="NC_017857.3"/>
</dbReference>
<keyword evidence="18" id="KW-1185">Reference proteome</keyword>
<dbReference type="Gene3D" id="2.170.130.10">
    <property type="entry name" value="TonB-dependent receptor, plug domain"/>
    <property type="match status" value="1"/>
</dbReference>
<dbReference type="Pfam" id="PF07715">
    <property type="entry name" value="Plug"/>
    <property type="match status" value="1"/>
</dbReference>
<dbReference type="InterPro" id="IPR000531">
    <property type="entry name" value="Beta-barrel_TonB"/>
</dbReference>
<dbReference type="SUPFAM" id="SSF56935">
    <property type="entry name" value="Porins"/>
    <property type="match status" value="1"/>
</dbReference>
<dbReference type="SMART" id="SM00965">
    <property type="entry name" value="STN"/>
    <property type="match status" value="1"/>
</dbReference>
<evidence type="ECO:0000256" key="13">
    <source>
        <dbReference type="ARBA" id="ARBA00023237"/>
    </source>
</evidence>
<keyword evidence="10 15" id="KW-0798">TonB box</keyword>
<comment type="similarity">
    <text evidence="2 14 15">Belongs to the TonB-dependent receptor family.</text>
</comment>
<evidence type="ECO:0000256" key="2">
    <source>
        <dbReference type="ARBA" id="ARBA00009810"/>
    </source>
</evidence>
<dbReference type="PATRIC" id="fig|754476.3.peg.184"/>
<dbReference type="Gene3D" id="2.40.170.20">
    <property type="entry name" value="TonB-dependent receptor, beta-barrel domain"/>
    <property type="match status" value="1"/>
</dbReference>
<dbReference type="STRING" id="754476.Q7A_185"/>
<evidence type="ECO:0000256" key="4">
    <source>
        <dbReference type="ARBA" id="ARBA00022452"/>
    </source>
</evidence>
<keyword evidence="13 14" id="KW-0998">Cell outer membrane</keyword>
<evidence type="ECO:0000313" key="17">
    <source>
        <dbReference type="EMBL" id="AFI83044.1"/>
    </source>
</evidence>
<keyword evidence="11 14" id="KW-0472">Membrane</keyword>
<evidence type="ECO:0000256" key="8">
    <source>
        <dbReference type="ARBA" id="ARBA00023004"/>
    </source>
</evidence>
<dbReference type="GO" id="GO:0015891">
    <property type="term" value="P:siderophore transport"/>
    <property type="evidence" value="ECO:0007669"/>
    <property type="project" value="InterPro"/>
</dbReference>
<dbReference type="PANTHER" id="PTHR32552:SF68">
    <property type="entry name" value="FERRICHROME OUTER MEMBRANE TRANSPORTER_PHAGE RECEPTOR"/>
    <property type="match status" value="1"/>
</dbReference>
<keyword evidence="3 14" id="KW-0813">Transport</keyword>
<dbReference type="GO" id="GO:0009279">
    <property type="term" value="C:cell outer membrane"/>
    <property type="evidence" value="ECO:0007669"/>
    <property type="project" value="UniProtKB-SubCell"/>
</dbReference>
<dbReference type="InterPro" id="IPR036942">
    <property type="entry name" value="Beta-barrel_TonB_sf"/>
</dbReference>
<gene>
    <name evidence="17" type="ordered locus">Q7A_185</name>
</gene>
<dbReference type="InterPro" id="IPR039426">
    <property type="entry name" value="TonB-dep_rcpt-like"/>
</dbReference>
<dbReference type="KEGG" id="mej:Q7A_185"/>
<keyword evidence="5" id="KW-0410">Iron transport</keyword>
<dbReference type="FunFam" id="2.40.170.20:FF:000005">
    <property type="entry name" value="TonB-dependent siderophore receptor"/>
    <property type="match status" value="1"/>
</dbReference>
<dbReference type="InterPro" id="IPR037066">
    <property type="entry name" value="Plug_dom_sf"/>
</dbReference>
<keyword evidence="4 14" id="KW-1134">Transmembrane beta strand</keyword>
<evidence type="ECO:0000259" key="16">
    <source>
        <dbReference type="SMART" id="SM00965"/>
    </source>
</evidence>
<sequence length="802" mass="88618">MPITHDAVTKTARFNVLPLALMISLSLGMSIVTIPASMAAETAQSSAEIITYRITAGSLDHVLNQFAVTAGIELSIDAQLTQGKTSPGLTGQFSAEQGLQKLLSEHNLNAVHSGSNVYTIKVNTSKDNEEINLPVVKVSADRESAWAPIDGYLASNTASVNKTDTPLLETARSVTVVTADQIRDRKVQTVEDALRYTAGVQVSGSGHDPRFDQINIRGFSVTTDADFRDGLRQFNTGWLSYYRTEPYGLERIDVVKGPNSVLFGQLSPGGMVNRVSKRPVAESIREAEVQAGTDDHYQGQFDLAGKLSEDESWLYRVVGLARDSKSDIEGVIDDNRYFAPSITWQPSDQTSLTLLNHFQDYETAGSPRPLQLPSGELSHFWAGDEKFDLLEQKQYVTGYEFKHRFNDTVSFRQNLRYGRVETDNQYTLSSLQADGRTVSRTAYGIYEHMNTLTMDTALQTNFSTGDWQHSLTMGVDYADLTSRVRYLFGPAPSIDMLNPDYNQDIATPTNAISDSKTDAQQLGLYAQDQINWNNWRLSLGLRRDKAERDQENYLTSTKTDADNSATTGSAGLLYLFDSGVAPYISFATSFVPQFGSNISGDTYEPTEGEQWEVGLKYQPVGYNSLLTVSLFDLTQKNVLTTDPANIANQIQKGERQSRGVELEATTSLDFGLDLVANYTYQDVEISKSNDGDQGKKAVGIPKQMASIWGNYAFQTAELRGLELGMGVRWVGESYADSANTLKNDAYTIADARLAYRLDNLINGATIAVNASNLNNEEYLMCNAGYCYRGLGRTVITSFNYNW</sequence>
<evidence type="ECO:0000256" key="15">
    <source>
        <dbReference type="RuleBase" id="RU003357"/>
    </source>
</evidence>
<evidence type="ECO:0000313" key="18">
    <source>
        <dbReference type="Proteomes" id="UP000009144"/>
    </source>
</evidence>
<evidence type="ECO:0000256" key="14">
    <source>
        <dbReference type="PROSITE-ProRule" id="PRU01360"/>
    </source>
</evidence>
<evidence type="ECO:0000256" key="11">
    <source>
        <dbReference type="ARBA" id="ARBA00023136"/>
    </source>
</evidence>
<feature type="domain" description="Secretin/TonB short N-terminal" evidence="16">
    <location>
        <begin position="72"/>
        <end position="123"/>
    </location>
</feature>
<dbReference type="Gene3D" id="3.55.50.30">
    <property type="match status" value="1"/>
</dbReference>
<dbReference type="Pfam" id="PF00593">
    <property type="entry name" value="TonB_dep_Rec_b-barrel"/>
    <property type="match status" value="1"/>
</dbReference>
<dbReference type="PROSITE" id="PS52016">
    <property type="entry name" value="TONB_DEPENDENT_REC_3"/>
    <property type="match status" value="1"/>
</dbReference>
<dbReference type="GO" id="GO:0015344">
    <property type="term" value="F:siderophore uptake transmembrane transporter activity"/>
    <property type="evidence" value="ECO:0007669"/>
    <property type="project" value="TreeGrafter"/>
</dbReference>
<keyword evidence="7" id="KW-0732">Signal</keyword>
<evidence type="ECO:0000256" key="6">
    <source>
        <dbReference type="ARBA" id="ARBA00022692"/>
    </source>
</evidence>
<evidence type="ECO:0000256" key="3">
    <source>
        <dbReference type="ARBA" id="ARBA00022448"/>
    </source>
</evidence>